<organism evidence="2 3">
    <name type="scientific">Candidatus Andersenbacteria bacterium RIFCSPHIGHO2_12_FULL_45_11b</name>
    <dbReference type="NCBI Taxonomy" id="1797282"/>
    <lineage>
        <taxon>Bacteria</taxon>
        <taxon>Candidatus Anderseniibacteriota</taxon>
    </lineage>
</organism>
<accession>A0A1G1XB69</accession>
<proteinExistence type="predicted"/>
<dbReference type="Proteomes" id="UP000177941">
    <property type="component" value="Unassembled WGS sequence"/>
</dbReference>
<feature type="transmembrane region" description="Helical" evidence="1">
    <location>
        <begin position="6"/>
        <end position="28"/>
    </location>
</feature>
<keyword evidence="1" id="KW-0812">Transmembrane</keyword>
<reference evidence="2 3" key="1">
    <citation type="journal article" date="2016" name="Nat. Commun.">
        <title>Thousands of microbial genomes shed light on interconnected biogeochemical processes in an aquifer system.</title>
        <authorList>
            <person name="Anantharaman K."/>
            <person name="Brown C.T."/>
            <person name="Hug L.A."/>
            <person name="Sharon I."/>
            <person name="Castelle C.J."/>
            <person name="Probst A.J."/>
            <person name="Thomas B.C."/>
            <person name="Singh A."/>
            <person name="Wilkins M.J."/>
            <person name="Karaoz U."/>
            <person name="Brodie E.L."/>
            <person name="Williams K.H."/>
            <person name="Hubbard S.S."/>
            <person name="Banfield J.F."/>
        </authorList>
    </citation>
    <scope>NUCLEOTIDE SEQUENCE [LARGE SCALE GENOMIC DNA]</scope>
</reference>
<feature type="transmembrane region" description="Helical" evidence="1">
    <location>
        <begin position="59"/>
        <end position="77"/>
    </location>
</feature>
<protein>
    <submittedName>
        <fullName evidence="2">Uncharacterized protein</fullName>
    </submittedName>
</protein>
<evidence type="ECO:0000256" key="1">
    <source>
        <dbReference type="SAM" id="Phobius"/>
    </source>
</evidence>
<name>A0A1G1XB69_9BACT</name>
<gene>
    <name evidence="2" type="ORF">A3E36_02855</name>
</gene>
<evidence type="ECO:0000313" key="3">
    <source>
        <dbReference type="Proteomes" id="UP000177941"/>
    </source>
</evidence>
<dbReference type="AlphaFoldDB" id="A0A1G1XB69"/>
<keyword evidence="1" id="KW-0472">Membrane</keyword>
<evidence type="ECO:0000313" key="2">
    <source>
        <dbReference type="EMBL" id="OGY37348.1"/>
    </source>
</evidence>
<sequence length="87" mass="9712">MDYETLVCIAYSAVLFGCWFLVLSVLYDDPYILKLASKAFILATLTSCTALFWKPSQGFVLLPAMTLGLAWLVDKTANAELQRQSNQ</sequence>
<dbReference type="EMBL" id="MHHS01000009">
    <property type="protein sequence ID" value="OGY37348.1"/>
    <property type="molecule type" value="Genomic_DNA"/>
</dbReference>
<keyword evidence="1" id="KW-1133">Transmembrane helix</keyword>
<comment type="caution">
    <text evidence="2">The sequence shown here is derived from an EMBL/GenBank/DDBJ whole genome shotgun (WGS) entry which is preliminary data.</text>
</comment>